<dbReference type="InterPro" id="IPR012910">
    <property type="entry name" value="Plug_dom"/>
</dbReference>
<feature type="domain" description="TonB-dependent receptor plug" evidence="8">
    <location>
        <begin position="85"/>
        <end position="181"/>
    </location>
</feature>
<accession>A0A1M5EJZ5</accession>
<evidence type="ECO:0000256" key="6">
    <source>
        <dbReference type="SAM" id="SignalP"/>
    </source>
</evidence>
<dbReference type="InterPro" id="IPR010104">
    <property type="entry name" value="TonB_rcpt_bac"/>
</dbReference>
<dbReference type="OrthoDB" id="8727862at2"/>
<dbReference type="PANTHER" id="PTHR40980">
    <property type="entry name" value="PLUG DOMAIN-CONTAINING PROTEIN"/>
    <property type="match status" value="1"/>
</dbReference>
<keyword evidence="6" id="KW-0732">Signal</keyword>
<evidence type="ECO:0000259" key="8">
    <source>
        <dbReference type="Pfam" id="PF07715"/>
    </source>
</evidence>
<evidence type="ECO:0000256" key="3">
    <source>
        <dbReference type="ARBA" id="ARBA00023237"/>
    </source>
</evidence>
<dbReference type="Pfam" id="PF00593">
    <property type="entry name" value="TonB_dep_Rec_b-barrel"/>
    <property type="match status" value="1"/>
</dbReference>
<comment type="subcellular location">
    <subcellularLocation>
        <location evidence="1 4">Cell outer membrane</location>
    </subcellularLocation>
</comment>
<feature type="chain" id="PRO_5012274010" evidence="6">
    <location>
        <begin position="22"/>
        <end position="996"/>
    </location>
</feature>
<evidence type="ECO:0000256" key="2">
    <source>
        <dbReference type="ARBA" id="ARBA00023136"/>
    </source>
</evidence>
<evidence type="ECO:0000259" key="7">
    <source>
        <dbReference type="Pfam" id="PF00593"/>
    </source>
</evidence>
<evidence type="ECO:0000256" key="1">
    <source>
        <dbReference type="ARBA" id="ARBA00004442"/>
    </source>
</evidence>
<dbReference type="Gene3D" id="2.170.130.10">
    <property type="entry name" value="TonB-dependent receptor, plug domain"/>
    <property type="match status" value="1"/>
</dbReference>
<dbReference type="InterPro" id="IPR036942">
    <property type="entry name" value="Beta-barrel_TonB_sf"/>
</dbReference>
<dbReference type="GO" id="GO:0009279">
    <property type="term" value="C:cell outer membrane"/>
    <property type="evidence" value="ECO:0007669"/>
    <property type="project" value="UniProtKB-SubCell"/>
</dbReference>
<reference evidence="10" key="1">
    <citation type="submission" date="2016-11" db="EMBL/GenBank/DDBJ databases">
        <authorList>
            <person name="Varghese N."/>
            <person name="Submissions S."/>
        </authorList>
    </citation>
    <scope>NUCLEOTIDE SEQUENCE [LARGE SCALE GENOMIC DNA]</scope>
    <source>
        <strain evidence="10">CGMCC 1.8995</strain>
    </source>
</reference>
<keyword evidence="3" id="KW-0998">Cell outer membrane</keyword>
<dbReference type="Gene3D" id="2.40.170.20">
    <property type="entry name" value="TonB-dependent receptor, beta-barrel domain"/>
    <property type="match status" value="1"/>
</dbReference>
<comment type="similarity">
    <text evidence="4">Belongs to the TonB-dependent receptor family.</text>
</comment>
<feature type="domain" description="TonB-dependent receptor-like beta-barrel" evidence="7">
    <location>
        <begin position="462"/>
        <end position="957"/>
    </location>
</feature>
<evidence type="ECO:0000256" key="4">
    <source>
        <dbReference type="RuleBase" id="RU003357"/>
    </source>
</evidence>
<proteinExistence type="inferred from homology"/>
<dbReference type="InterPro" id="IPR000531">
    <property type="entry name" value="Beta-barrel_TonB"/>
</dbReference>
<dbReference type="RefSeq" id="WP_073317094.1">
    <property type="nucleotide sequence ID" value="NZ_FQWD01000001.1"/>
</dbReference>
<dbReference type="Pfam" id="PF07715">
    <property type="entry name" value="Plug"/>
    <property type="match status" value="1"/>
</dbReference>
<feature type="region of interest" description="Disordered" evidence="5">
    <location>
        <begin position="31"/>
        <end position="54"/>
    </location>
</feature>
<protein>
    <submittedName>
        <fullName evidence="9">TonB-dependent receptor</fullName>
    </submittedName>
</protein>
<keyword evidence="4" id="KW-0798">TonB box</keyword>
<keyword evidence="10" id="KW-1185">Reference proteome</keyword>
<evidence type="ECO:0000313" key="9">
    <source>
        <dbReference type="EMBL" id="SHF79527.1"/>
    </source>
</evidence>
<dbReference type="Proteomes" id="UP000184520">
    <property type="component" value="Unassembled WGS sequence"/>
</dbReference>
<gene>
    <name evidence="9" type="ORF">SAMN05216361_0426</name>
</gene>
<name>A0A1M5EJZ5_9ALTE</name>
<dbReference type="NCBIfam" id="TIGR01782">
    <property type="entry name" value="TonB-Xanth-Caul"/>
    <property type="match status" value="1"/>
</dbReference>
<evidence type="ECO:0000313" key="10">
    <source>
        <dbReference type="Proteomes" id="UP000184520"/>
    </source>
</evidence>
<sequence>MRTFKLNAVMACLAFSLPVYAQQVSTPAEQEKANATAQQPAQTDAEAQQAQQNNEQQDLEIIQVKGVKTADLKARDLERMKDGFSSVISTDELGNFVDQNVAESLRRLPGVTLQRSEGEGKFVAVRGLGPSFVTVNMNGAEMAGAGEDRAVSLDALPADLLGTIEVLKSLTPDQNLNSIGGTVNVKAISAFDRGKETLNLKIQDAYNELRESHSPRFSLNGTELLMGDKIGIGYAFSYEDRETLIDETRHHSTNEMKFYRADFPLTDEDIAADNLGPEILGPAQLEMRREIADRTRTAGALNVEYKPSDDAYYYVKGTYTKYEDGDFALREFYDFQDAGSFGNDEIIYVNDQTKEFILSDIDVFHQHFIQESTNETTTFSVGGRNTFDKTWILDYEYARSKSEEDSRGDRRVQFRERDLIVYGQGLRNTINARVMSPEEAAAFAGLDYTDDMFGSSGRGDASDLSSFAFDNLFLEGGVRTDDLESFQFNLRKDVYSDYINYVKVGGLFTQRFHERDKNRWSFDPSADDCNDDQACIDVVNSSLADYPSAIPANSDFQYPFESAATVDAMVDVTRQTVESATNGEESIESTKGDYTINEDTKALYAMTEIPLGMDATLITGVRWVETEFASTGFMSLENDDFEFNGAGNGSLDIAIPLPEASIKYSEFFPSAHIRYEPTENILVRGAVWTSFTRPSFKQARGYATFDSDIELCPPASDNCDDSQGGASIRQLQDYILASDNALDVGNPNLTAMTSINYDASLSWYASEDLFMEIGLFYKDIENFIVDVNGISMSLADLPVRLPVNQVTEFVIPQDLVMDEINITLNGDKAKVYGVELSYNQYFENGFFIQSNATFLDSDARLDGTVRQGSVPLPDQADQTFNLTLGWENEVFSARLITNYRSDILEQIGSCPVSADLADAKACKVWGDQYQAGYTSVDMKLKYDVSENVQLYFDALNLTSAEDLRYFEGNEYSGGNILYQKEVYGQTYQLGATIKFY</sequence>
<dbReference type="SUPFAM" id="SSF56935">
    <property type="entry name" value="Porins"/>
    <property type="match status" value="1"/>
</dbReference>
<dbReference type="AlphaFoldDB" id="A0A1M5EJZ5"/>
<dbReference type="InterPro" id="IPR037066">
    <property type="entry name" value="Plug_dom_sf"/>
</dbReference>
<feature type="compositionally biased region" description="Low complexity" evidence="5">
    <location>
        <begin position="33"/>
        <end position="54"/>
    </location>
</feature>
<organism evidence="9 10">
    <name type="scientific">Marisediminitalea aggregata</name>
    <dbReference type="NCBI Taxonomy" id="634436"/>
    <lineage>
        <taxon>Bacteria</taxon>
        <taxon>Pseudomonadati</taxon>
        <taxon>Pseudomonadota</taxon>
        <taxon>Gammaproteobacteria</taxon>
        <taxon>Alteromonadales</taxon>
        <taxon>Alteromonadaceae</taxon>
        <taxon>Marisediminitalea</taxon>
    </lineage>
</organism>
<dbReference type="STRING" id="634436.SAMN05216361_0426"/>
<keyword evidence="9" id="KW-0675">Receptor</keyword>
<dbReference type="EMBL" id="FQWD01000001">
    <property type="protein sequence ID" value="SHF79527.1"/>
    <property type="molecule type" value="Genomic_DNA"/>
</dbReference>
<keyword evidence="2 4" id="KW-0472">Membrane</keyword>
<feature type="signal peptide" evidence="6">
    <location>
        <begin position="1"/>
        <end position="21"/>
    </location>
</feature>
<dbReference type="PANTHER" id="PTHR40980:SF4">
    <property type="entry name" value="TONB-DEPENDENT RECEPTOR-LIKE BETA-BARREL DOMAIN-CONTAINING PROTEIN"/>
    <property type="match status" value="1"/>
</dbReference>
<evidence type="ECO:0000256" key="5">
    <source>
        <dbReference type="SAM" id="MobiDB-lite"/>
    </source>
</evidence>